<dbReference type="Pfam" id="PF02082">
    <property type="entry name" value="Rrf2"/>
    <property type="match status" value="1"/>
</dbReference>
<keyword evidence="1" id="KW-0238">DNA-binding</keyword>
<dbReference type="GO" id="GO:0003700">
    <property type="term" value="F:DNA-binding transcription factor activity"/>
    <property type="evidence" value="ECO:0007669"/>
    <property type="project" value="TreeGrafter"/>
</dbReference>
<dbReference type="NCBIfam" id="TIGR00738">
    <property type="entry name" value="rrf2_super"/>
    <property type="match status" value="1"/>
</dbReference>
<dbReference type="PROSITE" id="PS51197">
    <property type="entry name" value="HTH_RRF2_2"/>
    <property type="match status" value="1"/>
</dbReference>
<evidence type="ECO:0000256" key="1">
    <source>
        <dbReference type="ARBA" id="ARBA00023125"/>
    </source>
</evidence>
<evidence type="ECO:0000313" key="3">
    <source>
        <dbReference type="Proteomes" id="UP000053370"/>
    </source>
</evidence>
<dbReference type="InterPro" id="IPR000944">
    <property type="entry name" value="Tscrpt_reg_Rrf2"/>
</dbReference>
<reference evidence="2" key="1">
    <citation type="journal article" date="2015" name="Genome Announc.">
        <title>Draft Genome Sequence of Anaerolineae Strain TC1, a Novel Isolate from a Methanogenic Wastewater Treatment System.</title>
        <authorList>
            <person name="Matsuura N."/>
            <person name="Tourlousse D.M."/>
            <person name="Sun L."/>
            <person name="Toyonaga M."/>
            <person name="Kuroda K."/>
            <person name="Ohashi A."/>
            <person name="Cruz R."/>
            <person name="Yamaguchi T."/>
            <person name="Sekiguchi Y."/>
        </authorList>
    </citation>
    <scope>NUCLEOTIDE SEQUENCE [LARGE SCALE GENOMIC DNA]</scope>
    <source>
        <strain evidence="2">TC1</strain>
    </source>
</reference>
<organism evidence="2">
    <name type="scientific">Flexilinea flocculi</name>
    <dbReference type="NCBI Taxonomy" id="1678840"/>
    <lineage>
        <taxon>Bacteria</taxon>
        <taxon>Bacillati</taxon>
        <taxon>Chloroflexota</taxon>
        <taxon>Anaerolineae</taxon>
        <taxon>Anaerolineales</taxon>
        <taxon>Anaerolineaceae</taxon>
        <taxon>Flexilinea</taxon>
    </lineage>
</organism>
<dbReference type="GO" id="GO:0003677">
    <property type="term" value="F:DNA binding"/>
    <property type="evidence" value="ECO:0007669"/>
    <property type="project" value="UniProtKB-KW"/>
</dbReference>
<accession>A0A0S7BMW4</accession>
<dbReference type="PANTHER" id="PTHR33221:SF5">
    <property type="entry name" value="HTH-TYPE TRANSCRIPTIONAL REGULATOR ISCR"/>
    <property type="match status" value="1"/>
</dbReference>
<dbReference type="AlphaFoldDB" id="A0A0S7BMW4"/>
<dbReference type="GO" id="GO:0005829">
    <property type="term" value="C:cytosol"/>
    <property type="evidence" value="ECO:0007669"/>
    <property type="project" value="TreeGrafter"/>
</dbReference>
<dbReference type="InterPro" id="IPR036390">
    <property type="entry name" value="WH_DNA-bd_sf"/>
</dbReference>
<dbReference type="SUPFAM" id="SSF46785">
    <property type="entry name" value="Winged helix' DNA-binding domain"/>
    <property type="match status" value="1"/>
</dbReference>
<dbReference type="Proteomes" id="UP000053370">
    <property type="component" value="Unassembled WGS sequence"/>
</dbReference>
<gene>
    <name evidence="2" type="ORF">ATC1_131541</name>
</gene>
<dbReference type="STRING" id="1678840.ATC1_131541"/>
<dbReference type="InterPro" id="IPR036388">
    <property type="entry name" value="WH-like_DNA-bd_sf"/>
</dbReference>
<dbReference type="RefSeq" id="WP_062282991.1">
    <property type="nucleotide sequence ID" value="NZ_DF968181.1"/>
</dbReference>
<protein>
    <submittedName>
        <fullName evidence="2">Transcriptional regulator, BadM/Rrf2 family</fullName>
    </submittedName>
</protein>
<dbReference type="Gene3D" id="1.10.10.10">
    <property type="entry name" value="Winged helix-like DNA-binding domain superfamily/Winged helix DNA-binding domain"/>
    <property type="match status" value="1"/>
</dbReference>
<evidence type="ECO:0000313" key="2">
    <source>
        <dbReference type="EMBL" id="GAP41549.1"/>
    </source>
</evidence>
<keyword evidence="3" id="KW-1185">Reference proteome</keyword>
<dbReference type="EMBL" id="DF968181">
    <property type="protein sequence ID" value="GAP41549.1"/>
    <property type="molecule type" value="Genomic_DNA"/>
</dbReference>
<proteinExistence type="predicted"/>
<name>A0A0S7BMW4_9CHLR</name>
<sequence length="131" mass="14264">MLKVSRRLNYGLQLMIALASDKENSSKSTAAISEQLAIPLPFLHQIAHTLQQNGLIKATPGPKGGLKLGSKGMGISIYDIFNALEGQFSVPTSESTEPIEENDIALDVWNAVGNRIQEALKDYKLSDLLKK</sequence>
<dbReference type="PANTHER" id="PTHR33221">
    <property type="entry name" value="WINGED HELIX-TURN-HELIX TRANSCRIPTIONAL REGULATOR, RRF2 FAMILY"/>
    <property type="match status" value="1"/>
</dbReference>
<dbReference type="OrthoDB" id="9808360at2"/>